<gene>
    <name evidence="3" type="ORF">ACFP1C_04340</name>
</gene>
<dbReference type="PROSITE" id="PS51257">
    <property type="entry name" value="PROKAR_LIPOPROTEIN"/>
    <property type="match status" value="1"/>
</dbReference>
<keyword evidence="1" id="KW-0732">Signal</keyword>
<evidence type="ECO:0000259" key="2">
    <source>
        <dbReference type="Pfam" id="PF18050"/>
    </source>
</evidence>
<keyword evidence="4" id="KW-1185">Reference proteome</keyword>
<name>A0ABW1TG21_9LACO</name>
<protein>
    <submittedName>
        <fullName evidence="3">Cyclophilin-like fold protein</fullName>
    </submittedName>
</protein>
<dbReference type="Gene3D" id="2.40.100.20">
    <property type="match status" value="1"/>
</dbReference>
<dbReference type="Pfam" id="PF18050">
    <property type="entry name" value="Cyclophil_like2"/>
    <property type="match status" value="1"/>
</dbReference>
<feature type="chain" id="PRO_5047107869" evidence="1">
    <location>
        <begin position="20"/>
        <end position="164"/>
    </location>
</feature>
<evidence type="ECO:0000313" key="3">
    <source>
        <dbReference type="EMBL" id="MFC6260167.1"/>
    </source>
</evidence>
<comment type="caution">
    <text evidence="3">The sequence shown here is derived from an EMBL/GenBank/DDBJ whole genome shotgun (WGS) entry which is preliminary data.</text>
</comment>
<dbReference type="InterPro" id="IPR041183">
    <property type="entry name" value="Cyclophilin-like"/>
</dbReference>
<accession>A0ABW1TG21</accession>
<dbReference type="InterPro" id="IPR029000">
    <property type="entry name" value="Cyclophilin-like_dom_sf"/>
</dbReference>
<sequence length="164" mass="18180">MLKIWVLVGTVVVGVAGCAAPQTTVKSTKPAANTTVKSKRATTNRVQVTIAGQRLTAHFNQSQPARQLGQRLPATFRFNGMGAGNPERTSDLKQALRYQQTPNGANPRPGDIAYWSPQPRLVFYWGDVDYYAGIHVLGHFDQRQRAIKIIRQQHNPFVVKISAE</sequence>
<evidence type="ECO:0000313" key="4">
    <source>
        <dbReference type="Proteomes" id="UP001596283"/>
    </source>
</evidence>
<evidence type="ECO:0000256" key="1">
    <source>
        <dbReference type="SAM" id="SignalP"/>
    </source>
</evidence>
<dbReference type="EMBL" id="JBHSSI010000025">
    <property type="protein sequence ID" value="MFC6260167.1"/>
    <property type="molecule type" value="Genomic_DNA"/>
</dbReference>
<feature type="domain" description="Cyclophilin-like" evidence="2">
    <location>
        <begin position="48"/>
        <end position="162"/>
    </location>
</feature>
<organism evidence="3 4">
    <name type="scientific">Levilactobacillus fujinensis</name>
    <dbReference type="NCBI Taxonomy" id="2486024"/>
    <lineage>
        <taxon>Bacteria</taxon>
        <taxon>Bacillati</taxon>
        <taxon>Bacillota</taxon>
        <taxon>Bacilli</taxon>
        <taxon>Lactobacillales</taxon>
        <taxon>Lactobacillaceae</taxon>
        <taxon>Levilactobacillus</taxon>
    </lineage>
</organism>
<feature type="signal peptide" evidence="1">
    <location>
        <begin position="1"/>
        <end position="19"/>
    </location>
</feature>
<proteinExistence type="predicted"/>
<dbReference type="SUPFAM" id="SSF50891">
    <property type="entry name" value="Cyclophilin-like"/>
    <property type="match status" value="1"/>
</dbReference>
<dbReference type="Proteomes" id="UP001596283">
    <property type="component" value="Unassembled WGS sequence"/>
</dbReference>
<dbReference type="RefSeq" id="WP_225421778.1">
    <property type="nucleotide sequence ID" value="NZ_JBHSSI010000025.1"/>
</dbReference>
<reference evidence="4" key="1">
    <citation type="journal article" date="2019" name="Int. J. Syst. Evol. Microbiol.">
        <title>The Global Catalogue of Microorganisms (GCM) 10K type strain sequencing project: providing services to taxonomists for standard genome sequencing and annotation.</title>
        <authorList>
            <consortium name="The Broad Institute Genomics Platform"/>
            <consortium name="The Broad Institute Genome Sequencing Center for Infectious Disease"/>
            <person name="Wu L."/>
            <person name="Ma J."/>
        </authorList>
    </citation>
    <scope>NUCLEOTIDE SEQUENCE [LARGE SCALE GENOMIC DNA]</scope>
    <source>
        <strain evidence="4">CCM 8908</strain>
    </source>
</reference>